<feature type="compositionally biased region" description="Basic and acidic residues" evidence="9">
    <location>
        <begin position="1494"/>
        <end position="1510"/>
    </location>
</feature>
<evidence type="ECO:0000256" key="3">
    <source>
        <dbReference type="ARBA" id="ARBA00022553"/>
    </source>
</evidence>
<dbReference type="FunFam" id="2.120.10.80:FF:000008">
    <property type="entry name" value="host cell factor 1 isoform X1"/>
    <property type="match status" value="1"/>
</dbReference>
<dbReference type="InterPro" id="IPR016133">
    <property type="entry name" value="Insect_cyst_antifreeze_prot"/>
</dbReference>
<keyword evidence="4" id="KW-0677">Repeat</keyword>
<keyword evidence="5" id="KW-0068">Autocatalytic cleavage</keyword>
<dbReference type="GO" id="GO:0003713">
    <property type="term" value="F:transcription coactivator activity"/>
    <property type="evidence" value="ECO:0007669"/>
    <property type="project" value="TreeGrafter"/>
</dbReference>
<dbReference type="Gene3D" id="2.120.10.80">
    <property type="entry name" value="Kelch-type beta propeller"/>
    <property type="match status" value="2"/>
</dbReference>
<dbReference type="PANTHER" id="PTHR46003">
    <property type="entry name" value="HOST CELL FACTOR"/>
    <property type="match status" value="1"/>
</dbReference>
<keyword evidence="8" id="KW-0175">Coiled coil</keyword>
<dbReference type="InterPro" id="IPR036116">
    <property type="entry name" value="FN3_sf"/>
</dbReference>
<dbReference type="SUPFAM" id="SSF117281">
    <property type="entry name" value="Kelch motif"/>
    <property type="match status" value="1"/>
</dbReference>
<name>A0A090XAF9_IXORI</name>
<feature type="compositionally biased region" description="Low complexity" evidence="9">
    <location>
        <begin position="1471"/>
        <end position="1482"/>
    </location>
</feature>
<dbReference type="SUPFAM" id="SSF49265">
    <property type="entry name" value="Fibronectin type III"/>
    <property type="match status" value="1"/>
</dbReference>
<evidence type="ECO:0000256" key="7">
    <source>
        <dbReference type="ARBA" id="ARBA00023306"/>
    </source>
</evidence>
<keyword evidence="3" id="KW-0597">Phosphoprotein</keyword>
<dbReference type="InterPro" id="IPR003961">
    <property type="entry name" value="FN3_dom"/>
</dbReference>
<keyword evidence="6" id="KW-0539">Nucleus</keyword>
<dbReference type="InterPro" id="IPR013783">
    <property type="entry name" value="Ig-like_fold"/>
</dbReference>
<evidence type="ECO:0000259" key="10">
    <source>
        <dbReference type="PROSITE" id="PS50853"/>
    </source>
</evidence>
<evidence type="ECO:0000256" key="6">
    <source>
        <dbReference type="ARBA" id="ARBA00023242"/>
    </source>
</evidence>
<dbReference type="InterPro" id="IPR059124">
    <property type="entry name" value="Kelch_HCF"/>
</dbReference>
<dbReference type="PANTHER" id="PTHR46003:SF1">
    <property type="entry name" value="HOST CELL FACTOR"/>
    <property type="match status" value="1"/>
</dbReference>
<dbReference type="InterPro" id="IPR015915">
    <property type="entry name" value="Kelch-typ_b-propeller"/>
</dbReference>
<feature type="compositionally biased region" description="Acidic residues" evidence="9">
    <location>
        <begin position="1483"/>
        <end position="1493"/>
    </location>
</feature>
<dbReference type="FunFam" id="2.60.40.10:FF:000443">
    <property type="entry name" value="host cell factor 1"/>
    <property type="match status" value="1"/>
</dbReference>
<dbReference type="FunFam" id="2.120.10.80:FF:000015">
    <property type="entry name" value="host cell factor 1 isoform X1"/>
    <property type="match status" value="1"/>
</dbReference>
<protein>
    <submittedName>
        <fullName evidence="11">Putative host cell transcription factor hcfc1</fullName>
    </submittedName>
</protein>
<dbReference type="CDD" id="cd00063">
    <property type="entry name" value="FN3"/>
    <property type="match status" value="2"/>
</dbReference>
<dbReference type="GO" id="GO:0035097">
    <property type="term" value="C:histone methyltransferase complex"/>
    <property type="evidence" value="ECO:0007669"/>
    <property type="project" value="TreeGrafter"/>
</dbReference>
<dbReference type="Gene3D" id="2.160.20.50">
    <property type="entry name" value="Insect antifreeze protein"/>
    <property type="match status" value="3"/>
</dbReference>
<dbReference type="EMBL" id="GBIH01000804">
    <property type="protein sequence ID" value="JAC93906.1"/>
    <property type="molecule type" value="mRNA"/>
</dbReference>
<evidence type="ECO:0000313" key="11">
    <source>
        <dbReference type="EMBL" id="JAC93906.1"/>
    </source>
</evidence>
<dbReference type="GO" id="GO:0006338">
    <property type="term" value="P:chromatin remodeling"/>
    <property type="evidence" value="ECO:0007669"/>
    <property type="project" value="TreeGrafter"/>
</dbReference>
<dbReference type="Gene3D" id="6.10.250.2590">
    <property type="match status" value="1"/>
</dbReference>
<evidence type="ECO:0000256" key="5">
    <source>
        <dbReference type="ARBA" id="ARBA00022813"/>
    </source>
</evidence>
<dbReference type="SMART" id="SM00060">
    <property type="entry name" value="FN3"/>
    <property type="match status" value="2"/>
</dbReference>
<dbReference type="InterPro" id="IPR043536">
    <property type="entry name" value="HCF1/2"/>
</dbReference>
<feature type="domain" description="Fibronectin type-III" evidence="10">
    <location>
        <begin position="1685"/>
        <end position="1780"/>
    </location>
</feature>
<feature type="non-terminal residue" evidence="11">
    <location>
        <position position="1"/>
    </location>
</feature>
<dbReference type="SUPFAM" id="SSF51156">
    <property type="entry name" value="Insect cysteine-rich antifreeze protein"/>
    <property type="match status" value="2"/>
</dbReference>
<evidence type="ECO:0000256" key="2">
    <source>
        <dbReference type="ARBA" id="ARBA00022441"/>
    </source>
</evidence>
<evidence type="ECO:0000256" key="8">
    <source>
        <dbReference type="SAM" id="Coils"/>
    </source>
</evidence>
<sequence length="1895" mass="193100">KWKRVTNTTGPAPRPRHGHRAVAIKDLMIVFGGGNEGIVDELHVYNTSTNQWFVPPVKGDIPPGCAAYGFVCDGTRLLVFGGMVEYGKYSNELYELQASRWEWKRLKPRPPRGSPGPPCPRLGHSFTLIGNKAFLFGGLANDSDDPKNNIPRYLNDLYTLELRPFSSSMAWDVPQVFGQPPPPRESHTAVAYQTREGRQARLIVYGGMSGCRLGDLWQLDVESMSWSKPSVLGLAPLPRSLHSATLIGQRMFVFGGWVPLVMDENKASTHEKEWKCTNTLASLNLETMTWEPLAMEVFEDAVPRARAGHCSVAINSRLYIWSGRDGYRKAWNNQVCCKDLWYLETEKPPPPTRVQLVRASTATLEVCWGSVPTADAYLLQLQRYDVPPTSAVPPMAAAPPATPVAPAAPVTPVAAAPVAPVPVTPTRPTPVAVSPVVTPRVVTPMAATQHVLRTPTAAQAIRAPGTVTLVRTRSPGVAGQQQIRVIATTPTGQQVVKTVTGTLPSGVQPVATVAAGAAGGQPMSGMAALAAAAAATQKMTTTTSAATPASPSAGIRVVSPSVLSQQGLKLGTLQGGAGQTVRLAAPGTLLKTGGKQIITVHKAGATPGASSQPQIVTLVKTTQGVTLATMPKVSLIQGKAGMQAQQIQGKGMIPQGATIVKLVTTQAGAGGKPQATLLTSQAGATGQPTLLGLTSAGAGGGSPKVITTILRTLPSNMVTVAKAGMAGGTVSASGTAGGPKQQTIVIAAPKGAQGGAKLLGQAQGLKGAQAGQQILVVTTHPQGKATVVGTAPATSEAGKAKTGTTSVNVLPISAGAQLNSVTSASGVKMIVVSSSGLTGQQAFTILTTAAPTRTQLTSSTSPITITMPASRGTSALTMPAKTLAGSTIQLQGTGTAGTQQIVALPAQGLLPSGAQAITIQTKPGASPSQKVLTIVGTSASAASTPTLARVAGHQGVTVVTTQALSSLPISAATSSGKVMLMTAAGQGSGVGGSTTTVSGGVTYTTIPASALRLVEAAAAESAEAAESRADEAANAAAVLESDLQGMETDADSTTDPAMMQSAQALLDTMVPVKITAESAEVCDDGVHCGENDVCDDGMHCDPQPACTDGIHCGTPEPCTDGVHCGTPEPCTDGVHCGTPEPCTDGIHCGTPEPCMDGIHCGTPEPCTDGVHCGTPEPCTDGIHCGTPEPCMDGIHCGTPEPCTDGVHCGTPEPCSDGIHCGTPEPCTDGIHCGTPEPCTDGIHCGTPEPCTDGIHCGTPEPCTDGIHCGTPEPCSDGIHCGTPEPCTDGIHCGTPEPCTDGIHCGTPEPCTDGIHCGTPEPCTDGIHCGTPEPCTDGIHCGTPEPCTDGIHCGTPEPCTDGIHCGIPKKSDCTDGIHCSTPKRSGMPSRKASHGLAVCVVACSDEGEGTGEGGDEQTTSGDQQGEGEGGDAGGGGGEEAPPPQEEAESQGRGAAGGTGGDEGDDQKPPPSGAGDAADEAAQPEGEDQEQEEEKEEQKDAGDAEAGEKVGEGGKALSLETPGALPPAQMCVDDPPARTAAAQGAKADAEAAQEATPEEAAAAPVEAAAPEEETGVAPEQAAPVEPPPEEPMDTTEPPAADLPPPPVEALNEPTDPLSTLASAAMSTTMPVTTPVVQPEPPPVAPAPKSVALPVLKPAASPALPQVAAAATNGVAIKTEEGAETKPAIQEAVAKPSPAKRDGMWFDVGIFKETSCLVSHFYLPSEQTERKDDDVDVVSVPDHSMLQKQELLPGTAYKFRVAAINACGRGPWSEVSAFKTCLPGYPGAPSAIKISKGPDGAHLSWEAPQGNPGDVTEYSVYLAVRSATTGDGAGSAKTVTSNPSQLAFVRVYCGPQAACTVPSASLASAHVDMTSKPAIIFRIAARNDKGYGPATQVR</sequence>
<feature type="coiled-coil region" evidence="8">
    <location>
        <begin position="1022"/>
        <end position="1049"/>
    </location>
</feature>
<feature type="region of interest" description="Disordered" evidence="9">
    <location>
        <begin position="1406"/>
        <end position="1616"/>
    </location>
</feature>
<feature type="compositionally biased region" description="Low complexity" evidence="9">
    <location>
        <begin position="1535"/>
        <end position="1566"/>
    </location>
</feature>
<proteinExistence type="evidence at transcript level"/>
<dbReference type="PROSITE" id="PS50853">
    <property type="entry name" value="FN3"/>
    <property type="match status" value="1"/>
</dbReference>
<evidence type="ECO:0000256" key="9">
    <source>
        <dbReference type="SAM" id="MobiDB-lite"/>
    </source>
</evidence>
<feature type="compositionally biased region" description="Gly residues" evidence="9">
    <location>
        <begin position="1423"/>
        <end position="1437"/>
    </location>
</feature>
<evidence type="ECO:0000256" key="4">
    <source>
        <dbReference type="ARBA" id="ARBA00022737"/>
    </source>
</evidence>
<dbReference type="Pfam" id="PF13854">
    <property type="entry name" value="Kelch_HCF"/>
    <property type="match status" value="1"/>
</dbReference>
<evidence type="ECO:0000256" key="1">
    <source>
        <dbReference type="ARBA" id="ARBA00004123"/>
    </source>
</evidence>
<reference evidence="11" key="1">
    <citation type="journal article" date="2015" name="PLoS Negl. Trop. Dis.">
        <title>Deep Sequencing Analysis of the Ixodes ricinus Haemocytome.</title>
        <authorList>
            <person name="Kotsyfakis M."/>
            <person name="Kopacek P."/>
            <person name="Franta Z."/>
            <person name="Pedra J.H."/>
            <person name="Ribeiro J.M."/>
        </authorList>
    </citation>
    <scope>NUCLEOTIDE SEQUENCE</scope>
</reference>
<organism evidence="11">
    <name type="scientific">Ixodes ricinus</name>
    <name type="common">Common tick</name>
    <name type="synonym">Acarus ricinus</name>
    <dbReference type="NCBI Taxonomy" id="34613"/>
    <lineage>
        <taxon>Eukaryota</taxon>
        <taxon>Metazoa</taxon>
        <taxon>Ecdysozoa</taxon>
        <taxon>Arthropoda</taxon>
        <taxon>Chelicerata</taxon>
        <taxon>Arachnida</taxon>
        <taxon>Acari</taxon>
        <taxon>Parasitiformes</taxon>
        <taxon>Ixodida</taxon>
        <taxon>Ixodoidea</taxon>
        <taxon>Ixodidae</taxon>
        <taxon>Ixodinae</taxon>
        <taxon>Ixodes</taxon>
    </lineage>
</organism>
<comment type="subcellular location">
    <subcellularLocation>
        <location evidence="1">Nucleus</location>
    </subcellularLocation>
</comment>
<keyword evidence="2" id="KW-0880">Kelch repeat</keyword>
<dbReference type="Gene3D" id="2.60.40.10">
    <property type="entry name" value="Immunoglobulins"/>
    <property type="match status" value="2"/>
</dbReference>
<keyword evidence="7" id="KW-0131">Cell cycle</keyword>
<accession>A0A090XAF9</accession>